<dbReference type="AlphaFoldDB" id="A0A0V0XXC5"/>
<protein>
    <submittedName>
        <fullName evidence="1">Uncharacterized protein</fullName>
    </submittedName>
</protein>
<comment type="caution">
    <text evidence="1">The sequence shown here is derived from an EMBL/GenBank/DDBJ whole genome shotgun (WGS) entry which is preliminary data.</text>
</comment>
<organism evidence="1 2">
    <name type="scientific">Trichinella pseudospiralis</name>
    <name type="common">Parasitic roundworm</name>
    <dbReference type="NCBI Taxonomy" id="6337"/>
    <lineage>
        <taxon>Eukaryota</taxon>
        <taxon>Metazoa</taxon>
        <taxon>Ecdysozoa</taxon>
        <taxon>Nematoda</taxon>
        <taxon>Enoplea</taxon>
        <taxon>Dorylaimia</taxon>
        <taxon>Trichinellida</taxon>
        <taxon>Trichinellidae</taxon>
        <taxon>Trichinella</taxon>
    </lineage>
</organism>
<proteinExistence type="predicted"/>
<accession>A0A0V0XXC5</accession>
<reference evidence="1 2" key="1">
    <citation type="submission" date="2015-01" db="EMBL/GenBank/DDBJ databases">
        <title>Evolution of Trichinella species and genotypes.</title>
        <authorList>
            <person name="Korhonen P.K."/>
            <person name="Edoardo P."/>
            <person name="Giuseppe L.R."/>
            <person name="Gasser R.B."/>
        </authorList>
    </citation>
    <scope>NUCLEOTIDE SEQUENCE [LARGE SCALE GENOMIC DNA]</scope>
    <source>
        <strain evidence="1">ISS141</strain>
    </source>
</reference>
<sequence length="97" mass="11103">MGHRRDIQIQKTAFSAFCGTYNLLFTLPPPEFLPCLWPAPCTLQHKVSMKVSERSQRVTVPEYCILRVGGYTKLGTSRSLKMVHQVPDNQRELVQIN</sequence>
<dbReference type="Proteomes" id="UP000054815">
    <property type="component" value="Unassembled WGS sequence"/>
</dbReference>
<evidence type="ECO:0000313" key="2">
    <source>
        <dbReference type="Proteomes" id="UP000054815"/>
    </source>
</evidence>
<evidence type="ECO:0000313" key="1">
    <source>
        <dbReference type="EMBL" id="KRX92702.1"/>
    </source>
</evidence>
<dbReference type="EMBL" id="JYDU01000105">
    <property type="protein sequence ID" value="KRX92702.1"/>
    <property type="molecule type" value="Genomic_DNA"/>
</dbReference>
<name>A0A0V0XXC5_TRIPS</name>
<gene>
    <name evidence="1" type="ORF">T4E_6758</name>
</gene>